<dbReference type="EMBL" id="NBCO01000225">
    <property type="protein sequence ID" value="ORC78865.1"/>
    <property type="molecule type" value="Genomic_DNA"/>
</dbReference>
<comment type="caution">
    <text evidence="2">The sequence shown here is derived from an EMBL/GenBank/DDBJ whole genome shotgun (WGS) entry which is preliminary data.</text>
</comment>
<sequence length="153" mass="17461">MQTKETHTAAHFLSVSTFTTDGGLTRSTAIDSSVSHKRPSTQQQQREEEKERNGRAPLNIMTCVGELPSVWHTSTITTTQTLPARIVIDENDHFWRPLLLYQEEQEQELSPLSPPSPSAISFFNEGRSQTRRSHRGDSETRHRRLPLLMDYMG</sequence>
<dbReference type="GeneID" id="39991820"/>
<feature type="region of interest" description="Disordered" evidence="1">
    <location>
        <begin position="126"/>
        <end position="153"/>
    </location>
</feature>
<evidence type="ECO:0000313" key="3">
    <source>
        <dbReference type="Proteomes" id="UP000192257"/>
    </source>
</evidence>
<dbReference type="AlphaFoldDB" id="A0A1X0NEV2"/>
<dbReference type="Proteomes" id="UP000192257">
    <property type="component" value="Unassembled WGS sequence"/>
</dbReference>
<evidence type="ECO:0000313" key="2">
    <source>
        <dbReference type="EMBL" id="ORC78865.1"/>
    </source>
</evidence>
<dbReference type="VEuPathDB" id="TriTrypDB:TM35_002251010"/>
<name>A0A1X0NEV2_9TRYP</name>
<keyword evidence="3" id="KW-1185">Reference proteome</keyword>
<reference evidence="2 3" key="1">
    <citation type="submission" date="2017-03" db="EMBL/GenBank/DDBJ databases">
        <title>An alternative strategy for trypanosome survival in the mammalian bloodstream revealed through genome and transcriptome analysis of the ubiquitous bovine parasite Trypanosoma (Megatrypanum) theileri.</title>
        <authorList>
            <person name="Kelly S."/>
            <person name="Ivens A."/>
            <person name="Mott A."/>
            <person name="O'Neill E."/>
            <person name="Emms D."/>
            <person name="Macleod O."/>
            <person name="Voorheis P."/>
            <person name="Matthews J."/>
            <person name="Matthews K."/>
            <person name="Carrington M."/>
        </authorList>
    </citation>
    <scope>NUCLEOTIDE SEQUENCE [LARGE SCALE GENOMIC DNA]</scope>
    <source>
        <strain evidence="2">Edinburgh</strain>
    </source>
</reference>
<proteinExistence type="predicted"/>
<organism evidence="2 3">
    <name type="scientific">Trypanosoma theileri</name>
    <dbReference type="NCBI Taxonomy" id="67003"/>
    <lineage>
        <taxon>Eukaryota</taxon>
        <taxon>Discoba</taxon>
        <taxon>Euglenozoa</taxon>
        <taxon>Kinetoplastea</taxon>
        <taxon>Metakinetoplastina</taxon>
        <taxon>Trypanosomatida</taxon>
        <taxon>Trypanosomatidae</taxon>
        <taxon>Trypanosoma</taxon>
    </lineage>
</organism>
<dbReference type="RefSeq" id="XP_028876666.1">
    <property type="nucleotide sequence ID" value="XM_029032040.1"/>
</dbReference>
<gene>
    <name evidence="2" type="ORF">TM35_002251010</name>
</gene>
<feature type="compositionally biased region" description="Basic and acidic residues" evidence="1">
    <location>
        <begin position="45"/>
        <end position="54"/>
    </location>
</feature>
<evidence type="ECO:0000256" key="1">
    <source>
        <dbReference type="SAM" id="MobiDB-lite"/>
    </source>
</evidence>
<feature type="compositionally biased region" description="Polar residues" evidence="1">
    <location>
        <begin position="20"/>
        <end position="33"/>
    </location>
</feature>
<protein>
    <submittedName>
        <fullName evidence="2">Uncharacterized protein</fullName>
    </submittedName>
</protein>
<accession>A0A1X0NEV2</accession>
<feature type="region of interest" description="Disordered" evidence="1">
    <location>
        <begin position="20"/>
        <end position="58"/>
    </location>
</feature>